<evidence type="ECO:0000313" key="3">
    <source>
        <dbReference type="Proteomes" id="UP000032702"/>
    </source>
</evidence>
<feature type="compositionally biased region" description="Low complexity" evidence="1">
    <location>
        <begin position="381"/>
        <end position="400"/>
    </location>
</feature>
<reference evidence="2 3" key="1">
    <citation type="submission" date="2006-04" db="EMBL/GenBank/DDBJ databases">
        <authorList>
            <person name="Nierman W.C."/>
        </authorList>
    </citation>
    <scope>NUCLEOTIDE SEQUENCE [LARGE SCALE GENOMIC DNA]</scope>
    <source>
        <strain evidence="2 3">DW4/3-1</strain>
    </source>
</reference>
<accession>Q08TY6</accession>
<dbReference type="EMBL" id="AAMD01000137">
    <property type="protein sequence ID" value="EAU63950.1"/>
    <property type="molecule type" value="Genomic_DNA"/>
</dbReference>
<dbReference type="AlphaFoldDB" id="Q08TY6"/>
<feature type="region of interest" description="Disordered" evidence="1">
    <location>
        <begin position="114"/>
        <end position="136"/>
    </location>
</feature>
<dbReference type="Proteomes" id="UP000032702">
    <property type="component" value="Unassembled WGS sequence"/>
</dbReference>
<feature type="region of interest" description="Disordered" evidence="1">
    <location>
        <begin position="61"/>
        <end position="86"/>
    </location>
</feature>
<proteinExistence type="predicted"/>
<feature type="compositionally biased region" description="Basic and acidic residues" evidence="1">
    <location>
        <begin position="355"/>
        <end position="370"/>
    </location>
</feature>
<sequence length="518" mass="54861">MDRRPQLRAVRAAVCRLEPRRAACRPQRAAGEAQRGNHRRRLCPVPLRRLAHSPHRHLVADGRERGGGHGRPGHEPHHQRRHRAQPRALGLLRRLPGPARPRARAHRPGRVLRAGRVRAHRTGGGVRSAPALSPPIGAGGACAEGIQRPGSFRPDGEPVPHARHARGAGPVAQPPGAAAPGRALRAGHSPEAPVRAGALRVPAGVLRGRVADGRPGRLRCHRHLLHLLAEHLRLRRTGLCRVPGRARGPGRGAARQEPGARDGGPGHGPAHRPLLPRVLRPRLVGGLPVRHGLRGRPGAPHAGGGQFPVAVLPGEVPRQPPAARQAAPPRLPAWHRRRRAGQHALRLGLEARGHVRAHAPDGGDDRPERRAVRHGLPAHPSPGVARAGAAPGAHPTGGDARVARPPLCLTRPPTSASPTPSRARGSCPAPTPRVPASGQAPRAPGCAGRPSPARSGLGRRWSPSSRPACCPHRCAGAPRTPRAARWPAPSPPPRRARASRCPRSTSAGRPASPWPHRR</sequence>
<feature type="region of interest" description="Disordered" evidence="1">
    <location>
        <begin position="151"/>
        <end position="195"/>
    </location>
</feature>
<evidence type="ECO:0000256" key="1">
    <source>
        <dbReference type="SAM" id="MobiDB-lite"/>
    </source>
</evidence>
<feature type="region of interest" description="Disordered" evidence="1">
    <location>
        <begin position="355"/>
        <end position="518"/>
    </location>
</feature>
<feature type="compositionally biased region" description="Low complexity" evidence="1">
    <location>
        <begin position="167"/>
        <end position="187"/>
    </location>
</feature>
<feature type="compositionally biased region" description="Low complexity" evidence="1">
    <location>
        <begin position="410"/>
        <end position="424"/>
    </location>
</feature>
<feature type="region of interest" description="Disordered" evidence="1">
    <location>
        <begin position="289"/>
        <end position="333"/>
    </location>
</feature>
<protein>
    <submittedName>
        <fullName evidence="2">Uncharacterized protein</fullName>
    </submittedName>
</protein>
<feature type="compositionally biased region" description="Low complexity" evidence="1">
    <location>
        <begin position="473"/>
        <end position="487"/>
    </location>
</feature>
<evidence type="ECO:0000313" key="2">
    <source>
        <dbReference type="EMBL" id="EAU63950.1"/>
    </source>
</evidence>
<comment type="caution">
    <text evidence="2">The sequence shown here is derived from an EMBL/GenBank/DDBJ whole genome shotgun (WGS) entry which is preliminary data.</text>
</comment>
<gene>
    <name evidence="2" type="ORF">STIAU_2213</name>
</gene>
<feature type="compositionally biased region" description="Basic and acidic residues" evidence="1">
    <location>
        <begin position="61"/>
        <end position="76"/>
    </location>
</feature>
<organism evidence="2 3">
    <name type="scientific">Stigmatella aurantiaca (strain DW4/3-1)</name>
    <dbReference type="NCBI Taxonomy" id="378806"/>
    <lineage>
        <taxon>Bacteria</taxon>
        <taxon>Pseudomonadati</taxon>
        <taxon>Myxococcota</taxon>
        <taxon>Myxococcia</taxon>
        <taxon>Myxococcales</taxon>
        <taxon>Cystobacterineae</taxon>
        <taxon>Archangiaceae</taxon>
        <taxon>Stigmatella</taxon>
    </lineage>
</organism>
<feature type="region of interest" description="Disordered" evidence="1">
    <location>
        <begin position="243"/>
        <end position="277"/>
    </location>
</feature>
<name>Q08TY6_STIAD</name>
<feature type="compositionally biased region" description="Low complexity" evidence="1">
    <location>
        <begin position="289"/>
        <end position="300"/>
    </location>
</feature>